<feature type="binding site" evidence="12">
    <location>
        <position position="129"/>
    </location>
    <ligand>
        <name>NAD(+)</name>
        <dbReference type="ChEBI" id="CHEBI:57540"/>
    </ligand>
</feature>
<evidence type="ECO:0000256" key="3">
    <source>
        <dbReference type="ARBA" id="ARBA00010178"/>
    </source>
</evidence>
<reference evidence="15 16" key="1">
    <citation type="submission" date="2023-07" db="EMBL/GenBank/DDBJ databases">
        <title>Sequencing the genomes of 1000 actinobacteria strains.</title>
        <authorList>
            <person name="Klenk H.-P."/>
        </authorList>
    </citation>
    <scope>NUCLEOTIDE SEQUENCE [LARGE SCALE GENOMIC DNA]</scope>
    <source>
        <strain evidence="15 16">DSM 17163</strain>
    </source>
</reference>
<dbReference type="EMBL" id="JAUSQX010000001">
    <property type="protein sequence ID" value="MDP9805602.1"/>
    <property type="molecule type" value="Genomic_DNA"/>
</dbReference>
<keyword evidence="10 12" id="KW-0368">Histidine biosynthesis</keyword>
<keyword evidence="7 12" id="KW-0862">Zinc</keyword>
<feature type="binding site" evidence="12">
    <location>
        <position position="433"/>
    </location>
    <ligand>
        <name>Zn(2+)</name>
        <dbReference type="ChEBI" id="CHEBI:29105"/>
    </ligand>
</feature>
<comment type="similarity">
    <text evidence="3 12 13 14">Belongs to the histidinol dehydrogenase family.</text>
</comment>
<protein>
    <recommendedName>
        <fullName evidence="5 12">Histidinol dehydrogenase</fullName>
        <shortName evidence="12">HDH</shortName>
        <ecNumber evidence="4 12">1.1.1.23</ecNumber>
    </recommendedName>
</protein>
<evidence type="ECO:0000256" key="5">
    <source>
        <dbReference type="ARBA" id="ARBA00016531"/>
    </source>
</evidence>
<evidence type="ECO:0000256" key="1">
    <source>
        <dbReference type="ARBA" id="ARBA00003850"/>
    </source>
</evidence>
<evidence type="ECO:0000256" key="12">
    <source>
        <dbReference type="HAMAP-Rule" id="MF_01024"/>
    </source>
</evidence>
<keyword evidence="6 12" id="KW-0479">Metal-binding</keyword>
<comment type="catalytic activity">
    <reaction evidence="11 12">
        <text>L-histidinol + 2 NAD(+) + H2O = L-histidine + 2 NADH + 3 H(+)</text>
        <dbReference type="Rhea" id="RHEA:20641"/>
        <dbReference type="ChEBI" id="CHEBI:15377"/>
        <dbReference type="ChEBI" id="CHEBI:15378"/>
        <dbReference type="ChEBI" id="CHEBI:57540"/>
        <dbReference type="ChEBI" id="CHEBI:57595"/>
        <dbReference type="ChEBI" id="CHEBI:57699"/>
        <dbReference type="ChEBI" id="CHEBI:57945"/>
        <dbReference type="EC" id="1.1.1.23"/>
    </reaction>
</comment>
<evidence type="ECO:0000256" key="13">
    <source>
        <dbReference type="PIRNR" id="PIRNR000099"/>
    </source>
</evidence>
<evidence type="ECO:0000256" key="14">
    <source>
        <dbReference type="RuleBase" id="RU004175"/>
    </source>
</evidence>
<evidence type="ECO:0000313" key="15">
    <source>
        <dbReference type="EMBL" id="MDP9805602.1"/>
    </source>
</evidence>
<feature type="binding site" evidence="12">
    <location>
        <position position="341"/>
    </location>
    <ligand>
        <name>substrate</name>
    </ligand>
</feature>
<evidence type="ECO:0000256" key="11">
    <source>
        <dbReference type="ARBA" id="ARBA00049489"/>
    </source>
</evidence>
<proteinExistence type="inferred from homology"/>
<feature type="active site" description="Proton acceptor" evidence="12">
    <location>
        <position position="341"/>
    </location>
</feature>
<evidence type="ECO:0000256" key="10">
    <source>
        <dbReference type="ARBA" id="ARBA00023102"/>
    </source>
</evidence>
<dbReference type="PANTHER" id="PTHR21256:SF2">
    <property type="entry name" value="HISTIDINE BIOSYNTHESIS TRIFUNCTIONAL PROTEIN"/>
    <property type="match status" value="1"/>
</dbReference>
<evidence type="ECO:0000313" key="16">
    <source>
        <dbReference type="Proteomes" id="UP001243212"/>
    </source>
</evidence>
<evidence type="ECO:0000256" key="7">
    <source>
        <dbReference type="ARBA" id="ARBA00022833"/>
    </source>
</evidence>
<dbReference type="GO" id="GO:0004399">
    <property type="term" value="F:histidinol dehydrogenase activity"/>
    <property type="evidence" value="ECO:0007669"/>
    <property type="project" value="UniProtKB-EC"/>
</dbReference>
<feature type="binding site" evidence="12">
    <location>
        <position position="274"/>
    </location>
    <ligand>
        <name>Zn(2+)</name>
        <dbReference type="ChEBI" id="CHEBI:29105"/>
    </ligand>
</feature>
<dbReference type="InterPro" id="IPR016161">
    <property type="entry name" value="Ald_DH/histidinol_DH"/>
</dbReference>
<evidence type="ECO:0000256" key="4">
    <source>
        <dbReference type="ARBA" id="ARBA00012965"/>
    </source>
</evidence>
<dbReference type="RefSeq" id="WP_307681875.1">
    <property type="nucleotide sequence ID" value="NZ_JAUSQX010000001.1"/>
</dbReference>
<dbReference type="Pfam" id="PF00815">
    <property type="entry name" value="Histidinol_dh"/>
    <property type="match status" value="1"/>
</dbReference>
<feature type="binding site" evidence="12">
    <location>
        <position position="274"/>
    </location>
    <ligand>
        <name>substrate</name>
    </ligand>
</feature>
<dbReference type="PANTHER" id="PTHR21256">
    <property type="entry name" value="HISTIDINOL DEHYDROGENASE HDH"/>
    <property type="match status" value="1"/>
</dbReference>
<evidence type="ECO:0000256" key="9">
    <source>
        <dbReference type="ARBA" id="ARBA00023027"/>
    </source>
</evidence>
<feature type="binding site" evidence="12">
    <location>
        <position position="226"/>
    </location>
    <ligand>
        <name>NAD(+)</name>
        <dbReference type="ChEBI" id="CHEBI:57540"/>
    </ligand>
</feature>
<keyword evidence="8 12" id="KW-0560">Oxidoreductase</keyword>
<comment type="cofactor">
    <cofactor evidence="12">
        <name>Zn(2+)</name>
        <dbReference type="ChEBI" id="CHEBI:29105"/>
    </cofactor>
    <text evidence="12">Binds 1 zinc ion per subunit.</text>
</comment>
<evidence type="ECO:0000256" key="2">
    <source>
        <dbReference type="ARBA" id="ARBA00004940"/>
    </source>
</evidence>
<comment type="pathway">
    <text evidence="2 12">Amino-acid biosynthesis; L-histidine biosynthesis; L-histidine from 5-phospho-alpha-D-ribose 1-diphosphate: step 9/9.</text>
</comment>
<dbReference type="Proteomes" id="UP001243212">
    <property type="component" value="Unassembled WGS sequence"/>
</dbReference>
<evidence type="ECO:0000256" key="6">
    <source>
        <dbReference type="ARBA" id="ARBA00022723"/>
    </source>
</evidence>
<dbReference type="InterPro" id="IPR022695">
    <property type="entry name" value="Histidinol_DH_monofunct"/>
</dbReference>
<dbReference type="Gene3D" id="1.20.5.1300">
    <property type="match status" value="1"/>
</dbReference>
<sequence>MFQRLDLRGSNLTRAELTDRLPRAQVDIDAALESVRPIIDRVRAEGASALRSLAETFDGVRPEHLRVPQEELDRAEADLSDELREALLLSIEHNRAGHKAQLPVETQTEIVPGGVVRQRWIPVQRVGLYVPGGLAVYPSSVIHNAVAAQCAGVEDVALASPPQKEFGGLPHPTILAACKLLGISEVYAVGGAQAIAMFAYGAEGEPGTSDPYVLCEPVDVVTGPGNIYVAAAKRAVHGVVGIDAEAGTTEIAIIADQQANPDYVAADLLSQAEHDPAAASVLITHSEEFADTCEAAIVAQAKMTKHSERVRTALSGPQSGIVLVDNLDAAIDVANAYAAEHLEIHTENAAYDAKRIRNAGAIFVGPYTPVPLGDYMAGSNHVLPTGGTARFAAGLNVMAYIKSVQEIEYTSEAMAGMEGPLTALANDEDLPAHGDALAIRTGNYRHGGQREKNVEEQ</sequence>
<feature type="binding site" evidence="12">
    <location>
        <position position="193"/>
    </location>
    <ligand>
        <name>NAD(+)</name>
        <dbReference type="ChEBI" id="CHEBI:57540"/>
    </ligand>
</feature>
<dbReference type="SUPFAM" id="SSF53720">
    <property type="entry name" value="ALDH-like"/>
    <property type="match status" value="1"/>
</dbReference>
<dbReference type="InterPro" id="IPR012131">
    <property type="entry name" value="Hstdl_DH"/>
</dbReference>
<dbReference type="NCBIfam" id="TIGR00069">
    <property type="entry name" value="hisD"/>
    <property type="match status" value="1"/>
</dbReference>
<evidence type="ECO:0000256" key="8">
    <source>
        <dbReference type="ARBA" id="ARBA00023002"/>
    </source>
</evidence>
<feature type="active site" description="Proton acceptor" evidence="12">
    <location>
        <position position="340"/>
    </location>
</feature>
<dbReference type="PRINTS" id="PR00083">
    <property type="entry name" value="HOLDHDRGNASE"/>
</dbReference>
<dbReference type="HAMAP" id="MF_01024">
    <property type="entry name" value="HisD"/>
    <property type="match status" value="1"/>
</dbReference>
<accession>A0ABT9NEI4</accession>
<feature type="binding site" evidence="12">
    <location>
        <position position="271"/>
    </location>
    <ligand>
        <name>Zn(2+)</name>
        <dbReference type="ChEBI" id="CHEBI:29105"/>
    </ligand>
</feature>
<dbReference type="PROSITE" id="PS00611">
    <property type="entry name" value="HISOL_DEHYDROGENASE"/>
    <property type="match status" value="1"/>
</dbReference>
<comment type="function">
    <text evidence="1 12">Catalyzes the sequential NAD-dependent oxidations of L-histidinol to L-histidinaldehyde and then to L-histidine.</text>
</comment>
<dbReference type="EC" id="1.1.1.23" evidence="4 12"/>
<feature type="binding site" evidence="12">
    <location>
        <position position="271"/>
    </location>
    <ligand>
        <name>substrate</name>
    </ligand>
</feature>
<gene>
    <name evidence="12" type="primary">hisD</name>
    <name evidence="15" type="ORF">J2S70_000184</name>
</gene>
<dbReference type="InterPro" id="IPR001692">
    <property type="entry name" value="Histidinol_DH_CS"/>
</dbReference>
<feature type="binding site" evidence="12">
    <location>
        <position position="249"/>
    </location>
    <ligand>
        <name>substrate</name>
    </ligand>
</feature>
<keyword evidence="9 12" id="KW-0520">NAD</keyword>
<keyword evidence="16" id="KW-1185">Reference proteome</keyword>
<feature type="binding site" evidence="12">
    <location>
        <position position="374"/>
    </location>
    <ligand>
        <name>Zn(2+)</name>
        <dbReference type="ChEBI" id="CHEBI:29105"/>
    </ligand>
</feature>
<comment type="caution">
    <text evidence="15">The sequence shown here is derived from an EMBL/GenBank/DDBJ whole genome shotgun (WGS) entry which is preliminary data.</text>
</comment>
<dbReference type="CDD" id="cd06572">
    <property type="entry name" value="Histidinol_dh"/>
    <property type="match status" value="1"/>
</dbReference>
<keyword evidence="12" id="KW-0028">Amino-acid biosynthesis</keyword>
<organism evidence="15 16">
    <name type="scientific">Trueperella bonasi</name>
    <dbReference type="NCBI Taxonomy" id="312286"/>
    <lineage>
        <taxon>Bacteria</taxon>
        <taxon>Bacillati</taxon>
        <taxon>Actinomycetota</taxon>
        <taxon>Actinomycetes</taxon>
        <taxon>Actinomycetales</taxon>
        <taxon>Actinomycetaceae</taxon>
        <taxon>Trueperella</taxon>
    </lineage>
</organism>
<dbReference type="PIRSF" id="PIRSF000099">
    <property type="entry name" value="Histidinol_dh"/>
    <property type="match status" value="1"/>
</dbReference>
<name>A0ABT9NEI4_9ACTO</name>
<feature type="binding site" evidence="12">
    <location>
        <position position="374"/>
    </location>
    <ligand>
        <name>substrate</name>
    </ligand>
</feature>
<dbReference type="Gene3D" id="3.40.50.1980">
    <property type="entry name" value="Nitrogenase molybdenum iron protein domain"/>
    <property type="match status" value="2"/>
</dbReference>
<feature type="binding site" evidence="12">
    <location>
        <position position="433"/>
    </location>
    <ligand>
        <name>substrate</name>
    </ligand>
</feature>
<feature type="binding site" evidence="12">
    <location>
        <position position="428"/>
    </location>
    <ligand>
        <name>substrate</name>
    </ligand>
</feature>